<sequence length="153" mass="16670">MFDEILQQMTEFKIDLIESWLDDQPLAGGAGERIVELRAIPVKNRAALLAQTAPHANIRATGHGWCIATERGCGGAGLYEATRCPGCKHSVIDETFAGTWHAIYSQQRELMKIEDAGPAVRQRAERDLKVALDVINSLGLSPDDDEQEGAVNG</sequence>
<dbReference type="EMBL" id="CP007511">
    <property type="protein sequence ID" value="AJE15444.1"/>
    <property type="molecule type" value="Genomic_DNA"/>
</dbReference>
<organism evidence="1 2">
    <name type="scientific">Stutzerimonas balearica DSM 6083</name>
    <dbReference type="NCBI Taxonomy" id="1123016"/>
    <lineage>
        <taxon>Bacteria</taxon>
        <taxon>Pseudomonadati</taxon>
        <taxon>Pseudomonadota</taxon>
        <taxon>Gammaproteobacteria</taxon>
        <taxon>Pseudomonadales</taxon>
        <taxon>Pseudomonadaceae</taxon>
        <taxon>Stutzerimonas</taxon>
    </lineage>
</organism>
<evidence type="ECO:0000313" key="2">
    <source>
        <dbReference type="Proteomes" id="UP000031271"/>
    </source>
</evidence>
<proteinExistence type="predicted"/>
<dbReference type="Proteomes" id="UP000031271">
    <property type="component" value="Chromosome"/>
</dbReference>
<gene>
    <name evidence="1" type="ORF">CL52_10495</name>
</gene>
<protein>
    <submittedName>
        <fullName evidence="1">Integrase</fullName>
    </submittedName>
</protein>
<dbReference type="AlphaFoldDB" id="A0A8D3Y190"/>
<dbReference type="KEGG" id="pbm:CL52_10495"/>
<evidence type="ECO:0000313" key="1">
    <source>
        <dbReference type="EMBL" id="AJE15444.1"/>
    </source>
</evidence>
<accession>A0A8D3Y190</accession>
<reference evidence="2" key="1">
    <citation type="submission" date="2014-03" db="EMBL/GenBank/DDBJ databases">
        <title>Complete genome of Pseudomonas balearica DSM 6083T, a sewage water isolate from an enrichment with 2-methylnaphthalene.</title>
        <authorList>
            <person name="Salva-Serra F."/>
            <person name="Jaen-Luchoro D."/>
            <person name="Busquets A."/>
            <person name="Pena A."/>
            <person name="Gomila M."/>
            <person name="Bosch R."/>
            <person name="Nogales B."/>
            <person name="Garcia-Valdes E."/>
            <person name="Lalucat J."/>
            <person name="Bennasar A."/>
        </authorList>
    </citation>
    <scope>NUCLEOTIDE SEQUENCE [LARGE SCALE GENOMIC DNA]</scope>
    <source>
        <strain evidence="2">DSM 6083</strain>
    </source>
</reference>
<name>A0A8D3Y190_9GAMM</name>
<reference evidence="1 2" key="2">
    <citation type="journal article" name="Genome Announc.">
        <title>Complete Genome Sequence of Pseudomonas balearica DSM 6083T.</title>
        <authorList>
            <person name="Bennasar-Figueras A."/>
            <person name="Salva-Serra F."/>
            <person name="Jaen-Luchoro D."/>
            <person name="Segui C."/>
            <person name="Aliaga F."/>
            <person name="Busquets A."/>
            <person name="Gomila M."/>
            <person name="Moore E.R."/>
            <person name="Lalucat J."/>
        </authorList>
    </citation>
    <scope>NUCLEOTIDE SEQUENCE [LARGE SCALE GENOMIC DNA]</scope>
    <source>
        <strain evidence="2">DSM 6083</strain>
    </source>
</reference>